<name>A0A4Q9FCA2_9FLAO</name>
<sequence>MKKSVLLKLLINVLILFSIIGLLGLAINIPLKKCIMSPIKICIADWNLFYWFIAIIGLTACSFFLKSLYHLRRTAILLDNESFSDIINHLKKSGTCFFVTGIIYSFVIILLWAYLAIETGVVEIGYDMDLIPPLFLIIIGIIFRKISSLSFKSQ</sequence>
<feature type="transmembrane region" description="Helical" evidence="1">
    <location>
        <begin position="96"/>
        <end position="115"/>
    </location>
</feature>
<feature type="transmembrane region" description="Helical" evidence="1">
    <location>
        <begin position="49"/>
        <end position="69"/>
    </location>
</feature>
<accession>A0A4Q9FCA2</accession>
<dbReference type="AlphaFoldDB" id="A0A4Q9FCA2"/>
<feature type="transmembrane region" description="Helical" evidence="1">
    <location>
        <begin position="130"/>
        <end position="147"/>
    </location>
</feature>
<dbReference type="EMBL" id="SIRT01000013">
    <property type="protein sequence ID" value="TBN00912.1"/>
    <property type="molecule type" value="Genomic_DNA"/>
</dbReference>
<dbReference type="OrthoDB" id="1447642at2"/>
<comment type="caution">
    <text evidence="2">The sequence shown here is derived from an EMBL/GenBank/DDBJ whole genome shotgun (WGS) entry which is preliminary data.</text>
</comment>
<protein>
    <recommendedName>
        <fullName evidence="4">DUF2975 domain-containing protein</fullName>
    </recommendedName>
</protein>
<evidence type="ECO:0000313" key="3">
    <source>
        <dbReference type="Proteomes" id="UP000291142"/>
    </source>
</evidence>
<reference evidence="2 3" key="1">
    <citation type="submission" date="2019-02" db="EMBL/GenBank/DDBJ databases">
        <title>Hyunsoonleella sp., isolated from marine sediment.</title>
        <authorList>
            <person name="Liu B.-T."/>
        </authorList>
    </citation>
    <scope>NUCLEOTIDE SEQUENCE [LARGE SCALE GENOMIC DNA]</scope>
    <source>
        <strain evidence="2 3">T58</strain>
    </source>
</reference>
<evidence type="ECO:0000256" key="1">
    <source>
        <dbReference type="SAM" id="Phobius"/>
    </source>
</evidence>
<dbReference type="RefSeq" id="WP_130965164.1">
    <property type="nucleotide sequence ID" value="NZ_SIRT01000013.1"/>
</dbReference>
<dbReference type="Proteomes" id="UP000291142">
    <property type="component" value="Unassembled WGS sequence"/>
</dbReference>
<keyword evidence="1" id="KW-0812">Transmembrane</keyword>
<evidence type="ECO:0008006" key="4">
    <source>
        <dbReference type="Google" id="ProtNLM"/>
    </source>
</evidence>
<keyword evidence="1" id="KW-1133">Transmembrane helix</keyword>
<gene>
    <name evidence="2" type="ORF">EYD45_13895</name>
</gene>
<evidence type="ECO:0000313" key="2">
    <source>
        <dbReference type="EMBL" id="TBN00912.1"/>
    </source>
</evidence>
<feature type="transmembrane region" description="Helical" evidence="1">
    <location>
        <begin position="9"/>
        <end position="29"/>
    </location>
</feature>
<keyword evidence="1" id="KW-0472">Membrane</keyword>
<keyword evidence="3" id="KW-1185">Reference proteome</keyword>
<organism evidence="2 3">
    <name type="scientific">Hyunsoonleella flava</name>
    <dbReference type="NCBI Taxonomy" id="2527939"/>
    <lineage>
        <taxon>Bacteria</taxon>
        <taxon>Pseudomonadati</taxon>
        <taxon>Bacteroidota</taxon>
        <taxon>Flavobacteriia</taxon>
        <taxon>Flavobacteriales</taxon>
        <taxon>Flavobacteriaceae</taxon>
    </lineage>
</organism>
<proteinExistence type="predicted"/>